<dbReference type="Pfam" id="PF00078">
    <property type="entry name" value="RVT_1"/>
    <property type="match status" value="1"/>
</dbReference>
<dbReference type="GeneID" id="106012749"/>
<evidence type="ECO:0000313" key="2">
    <source>
        <dbReference type="Proteomes" id="UP000694888"/>
    </source>
</evidence>
<dbReference type="Proteomes" id="UP000694888">
    <property type="component" value="Unplaced"/>
</dbReference>
<dbReference type="RefSeq" id="XP_012942044.1">
    <property type="nucleotide sequence ID" value="XM_013086590.1"/>
</dbReference>
<dbReference type="InterPro" id="IPR000477">
    <property type="entry name" value="RT_dom"/>
</dbReference>
<sequence>MKCDCWRDLTSEMSLSTDPEQVFRVINAISAGDVLKSYRYPRRTNKPAYKIGSYRPISLTSYMYLAKLVETLVKARLMYFLESNTLLSNNQSGFRKLRSTEDQVLCLTQHISDGFQARPKMQQTLLPLVDFSRAFDKV</sequence>
<organism evidence="2 3">
    <name type="scientific">Aplysia californica</name>
    <name type="common">California sea hare</name>
    <dbReference type="NCBI Taxonomy" id="6500"/>
    <lineage>
        <taxon>Eukaryota</taxon>
        <taxon>Metazoa</taxon>
        <taxon>Spiralia</taxon>
        <taxon>Lophotrochozoa</taxon>
        <taxon>Mollusca</taxon>
        <taxon>Gastropoda</taxon>
        <taxon>Heterobranchia</taxon>
        <taxon>Euthyneura</taxon>
        <taxon>Tectipleura</taxon>
        <taxon>Aplysiida</taxon>
        <taxon>Aplysioidea</taxon>
        <taxon>Aplysiidae</taxon>
        <taxon>Aplysia</taxon>
    </lineage>
</organism>
<gene>
    <name evidence="3" type="primary">LOC106012749</name>
</gene>
<reference evidence="3" key="1">
    <citation type="submission" date="2025-08" db="UniProtKB">
        <authorList>
            <consortium name="RefSeq"/>
        </authorList>
    </citation>
    <scope>IDENTIFICATION</scope>
</reference>
<accession>A0ABM1A6Y4</accession>
<name>A0ABM1A6Y4_APLCA</name>
<evidence type="ECO:0000313" key="3">
    <source>
        <dbReference type="RefSeq" id="XP_012942044.1"/>
    </source>
</evidence>
<proteinExistence type="predicted"/>
<evidence type="ECO:0000259" key="1">
    <source>
        <dbReference type="Pfam" id="PF00078"/>
    </source>
</evidence>
<keyword evidence="2" id="KW-1185">Reference proteome</keyword>
<protein>
    <submittedName>
        <fullName evidence="3">Uncharacterized protein LOC106012749</fullName>
    </submittedName>
</protein>
<feature type="domain" description="Reverse transcriptase" evidence="1">
    <location>
        <begin position="46"/>
        <end position="138"/>
    </location>
</feature>